<dbReference type="OrthoDB" id="4892437at2759"/>
<keyword evidence="1" id="KW-1133">Transmembrane helix</keyword>
<feature type="transmembrane region" description="Helical" evidence="1">
    <location>
        <begin position="20"/>
        <end position="41"/>
    </location>
</feature>
<gene>
    <name evidence="2" type="ORF">D0Z07_3880</name>
</gene>
<feature type="transmembrane region" description="Helical" evidence="1">
    <location>
        <begin position="223"/>
        <end position="244"/>
    </location>
</feature>
<evidence type="ECO:0000313" key="3">
    <source>
        <dbReference type="Proteomes" id="UP000785200"/>
    </source>
</evidence>
<feature type="transmembrane region" description="Helical" evidence="1">
    <location>
        <begin position="256"/>
        <end position="280"/>
    </location>
</feature>
<name>A0A9P6VL65_9HELO</name>
<dbReference type="AlphaFoldDB" id="A0A9P6VL65"/>
<organism evidence="2 3">
    <name type="scientific">Hyphodiscus hymeniophilus</name>
    <dbReference type="NCBI Taxonomy" id="353542"/>
    <lineage>
        <taxon>Eukaryota</taxon>
        <taxon>Fungi</taxon>
        <taxon>Dikarya</taxon>
        <taxon>Ascomycota</taxon>
        <taxon>Pezizomycotina</taxon>
        <taxon>Leotiomycetes</taxon>
        <taxon>Helotiales</taxon>
        <taxon>Hyphodiscaceae</taxon>
        <taxon>Hyphodiscus</taxon>
    </lineage>
</organism>
<comment type="caution">
    <text evidence="2">The sequence shown here is derived from an EMBL/GenBank/DDBJ whole genome shotgun (WGS) entry which is preliminary data.</text>
</comment>
<keyword evidence="1" id="KW-0812">Transmembrane</keyword>
<proteinExistence type="predicted"/>
<reference evidence="2" key="1">
    <citation type="submission" date="2019-07" db="EMBL/GenBank/DDBJ databases">
        <title>Hyphodiscus hymeniophilus genome sequencing and assembly.</title>
        <authorList>
            <person name="Kramer G."/>
            <person name="Nodwell J."/>
        </authorList>
    </citation>
    <scope>NUCLEOTIDE SEQUENCE</scope>
    <source>
        <strain evidence="2">ATCC 34498</strain>
    </source>
</reference>
<dbReference type="Proteomes" id="UP000785200">
    <property type="component" value="Unassembled WGS sequence"/>
</dbReference>
<evidence type="ECO:0000256" key="1">
    <source>
        <dbReference type="SAM" id="Phobius"/>
    </source>
</evidence>
<accession>A0A9P6VL65</accession>
<evidence type="ECO:0000313" key="2">
    <source>
        <dbReference type="EMBL" id="KAG0649764.1"/>
    </source>
</evidence>
<keyword evidence="3" id="KW-1185">Reference proteome</keyword>
<sequence length="378" mass="42488">MASERGSSAMYGPWRLFRVVFKIILFGTLAWFLLALLWAFLPSFVPEHDGDNGTDYATSVLRSRKTLTRIYDSKILHTQYDREGFALEYKLDADRLTVSVGGHTIPILNDMWADGWDGDITGDLAEHINVSARIGDTDGANLPWFPFADAVLLFWWIDKERVSVELSLQWRAWPTGIRRLEIHTAAQPWDDPLLAVEIWRGVPSTIKATVPEMPLSSSPTSTYPLRVAIIHVIAPTAIFVNYVLGTALGGVVESVVTALFVVFIAGFYGIIALAVIFSFWRCLRGPSFEDTVERIQNRLETLGHNERLQLLKTDVLRENLEALCRNERFMTVVNVCRNGWHPERDRAIAAEEAADIERAVTVKEKGSKAEEVGSTVKQ</sequence>
<keyword evidence="1" id="KW-0472">Membrane</keyword>
<protein>
    <submittedName>
        <fullName evidence="2">Uncharacterized protein</fullName>
    </submittedName>
</protein>
<dbReference type="EMBL" id="VNKQ01000007">
    <property type="protein sequence ID" value="KAG0649764.1"/>
    <property type="molecule type" value="Genomic_DNA"/>
</dbReference>